<protein>
    <recommendedName>
        <fullName evidence="1">Aminoglycoside phosphotransferase domain-containing protein</fullName>
    </recommendedName>
</protein>
<reference evidence="2 3" key="1">
    <citation type="journal article" date="2015" name="Nature">
        <title>rRNA introns, odd ribosomes, and small enigmatic genomes across a large radiation of phyla.</title>
        <authorList>
            <person name="Brown C.T."/>
            <person name="Hug L.A."/>
            <person name="Thomas B.C."/>
            <person name="Sharon I."/>
            <person name="Castelle C.J."/>
            <person name="Singh A."/>
            <person name="Wilkins M.J."/>
            <person name="Williams K.H."/>
            <person name="Banfield J.F."/>
        </authorList>
    </citation>
    <scope>NUCLEOTIDE SEQUENCE [LARGE SCALE GENOMIC DNA]</scope>
</reference>
<dbReference type="Gene3D" id="3.30.200.20">
    <property type="entry name" value="Phosphorylase Kinase, domain 1"/>
    <property type="match status" value="1"/>
</dbReference>
<name>A0A0G0IE37_9BACT</name>
<evidence type="ECO:0000259" key="1">
    <source>
        <dbReference type="Pfam" id="PF01636"/>
    </source>
</evidence>
<dbReference type="SUPFAM" id="SSF56112">
    <property type="entry name" value="Protein kinase-like (PK-like)"/>
    <property type="match status" value="1"/>
</dbReference>
<dbReference type="Pfam" id="PF01636">
    <property type="entry name" value="APH"/>
    <property type="match status" value="1"/>
</dbReference>
<dbReference type="AlphaFoldDB" id="A0A0G0IE37"/>
<dbReference type="InterPro" id="IPR011009">
    <property type="entry name" value="Kinase-like_dom_sf"/>
</dbReference>
<feature type="domain" description="Aminoglycoside phosphotransferase" evidence="1">
    <location>
        <begin position="28"/>
        <end position="271"/>
    </location>
</feature>
<dbReference type="Gene3D" id="1.10.510.10">
    <property type="entry name" value="Transferase(Phosphotransferase) domain 1"/>
    <property type="match status" value="1"/>
</dbReference>
<sequence>MPEKLKFNETAVANCLLNNYGIEVVRVVPIDGGADQNALVFKVESRGSIYFLKQKPSSVDDSALVVQDFLHNQDISEVLSPIKTNDQKLSASINQSKLVLYPYIEGFSNAEKPLSEQNWIEFGQTLKKIHSANIPESLQGSIRLETYSTRFPKDLVRIISQIHEDSFTDPTTLRMVEFFRLKEEELNKLLLRTDQLCSKFKAQSRPLVLCHSDIHAGNRFVDKNGGLRIIDFDEPIFAPIERDLMFIGSGIIRPDTSQEIDLFYRGYGKPDFSLEAIAYYRCQRIIEDIVLYAEDVLYRDIDVSDKATSLDCLVSNFNSGGPLEFAYQTIK</sequence>
<dbReference type="Gene3D" id="1.20.58.840">
    <property type="match status" value="1"/>
</dbReference>
<dbReference type="InterPro" id="IPR002575">
    <property type="entry name" value="Aminoglycoside_PTrfase"/>
</dbReference>
<evidence type="ECO:0000313" key="2">
    <source>
        <dbReference type="EMBL" id="KKQ49235.1"/>
    </source>
</evidence>
<dbReference type="EMBL" id="LBTX01000017">
    <property type="protein sequence ID" value="KKQ49235.1"/>
    <property type="molecule type" value="Genomic_DNA"/>
</dbReference>
<proteinExistence type="predicted"/>
<accession>A0A0G0IE37</accession>
<gene>
    <name evidence="2" type="ORF">US68_C0017G0016</name>
</gene>
<evidence type="ECO:0000313" key="3">
    <source>
        <dbReference type="Proteomes" id="UP000034231"/>
    </source>
</evidence>
<comment type="caution">
    <text evidence="2">The sequence shown here is derived from an EMBL/GenBank/DDBJ whole genome shotgun (WGS) entry which is preliminary data.</text>
</comment>
<organism evidence="2 3">
    <name type="scientific">Candidatus Shapirobacteria bacterium GW2011_GWE1_38_10</name>
    <dbReference type="NCBI Taxonomy" id="1618488"/>
    <lineage>
        <taxon>Bacteria</taxon>
        <taxon>Candidatus Shapironibacteriota</taxon>
    </lineage>
</organism>
<dbReference type="Proteomes" id="UP000034231">
    <property type="component" value="Unassembled WGS sequence"/>
</dbReference>